<keyword evidence="12 17" id="KW-0862">Zinc</keyword>
<keyword evidence="13 17" id="KW-0520">NAD</keyword>
<evidence type="ECO:0000256" key="10">
    <source>
        <dbReference type="ARBA" id="ARBA00022723"/>
    </source>
</evidence>
<dbReference type="Pfam" id="PF24621">
    <property type="entry name" value="DHQS_C"/>
    <property type="match status" value="1"/>
</dbReference>
<feature type="binding site" evidence="17">
    <location>
        <position position="247"/>
    </location>
    <ligand>
        <name>Zn(2+)</name>
        <dbReference type="ChEBI" id="CHEBI:29105"/>
    </ligand>
</feature>
<evidence type="ECO:0000256" key="6">
    <source>
        <dbReference type="ARBA" id="ARBA00013031"/>
    </source>
</evidence>
<feature type="binding site" evidence="17">
    <location>
        <position position="142"/>
    </location>
    <ligand>
        <name>NAD(+)</name>
        <dbReference type="ChEBI" id="CHEBI:57540"/>
    </ligand>
</feature>
<evidence type="ECO:0000313" key="20">
    <source>
        <dbReference type="EMBL" id="MEW9500209.1"/>
    </source>
</evidence>
<comment type="cofactor">
    <cofactor evidence="2 17">
        <name>NAD(+)</name>
        <dbReference type="ChEBI" id="CHEBI:57540"/>
    </cofactor>
</comment>
<evidence type="ECO:0000256" key="16">
    <source>
        <dbReference type="ARBA" id="ARBA00023285"/>
    </source>
</evidence>
<dbReference type="Gene3D" id="1.20.1090.10">
    <property type="entry name" value="Dehydroquinate synthase-like - alpha domain"/>
    <property type="match status" value="1"/>
</dbReference>
<dbReference type="InterPro" id="IPR016037">
    <property type="entry name" value="DHQ_synth_AroB"/>
</dbReference>
<keyword evidence="11 17" id="KW-0547">Nucleotide-binding</keyword>
<comment type="subcellular location">
    <subcellularLocation>
        <location evidence="3 17">Cytoplasm</location>
    </subcellularLocation>
</comment>
<comment type="catalytic activity">
    <reaction evidence="1 17">
        <text>7-phospho-2-dehydro-3-deoxy-D-arabino-heptonate = 3-dehydroquinate + phosphate</text>
        <dbReference type="Rhea" id="RHEA:21968"/>
        <dbReference type="ChEBI" id="CHEBI:32364"/>
        <dbReference type="ChEBI" id="CHEBI:43474"/>
        <dbReference type="ChEBI" id="CHEBI:58394"/>
        <dbReference type="EC" id="4.2.3.4"/>
    </reaction>
</comment>
<feature type="binding site" evidence="17">
    <location>
        <position position="184"/>
    </location>
    <ligand>
        <name>Zn(2+)</name>
        <dbReference type="ChEBI" id="CHEBI:29105"/>
    </ligand>
</feature>
<keyword evidence="16 17" id="KW-0170">Cobalt</keyword>
<evidence type="ECO:0000256" key="3">
    <source>
        <dbReference type="ARBA" id="ARBA00004496"/>
    </source>
</evidence>
<evidence type="ECO:0000256" key="2">
    <source>
        <dbReference type="ARBA" id="ARBA00001911"/>
    </source>
</evidence>
<dbReference type="EC" id="4.2.3.4" evidence="6 17"/>
<dbReference type="InterPro" id="IPR030963">
    <property type="entry name" value="DHQ_synth_fam"/>
</dbReference>
<comment type="pathway">
    <text evidence="4 17">Metabolic intermediate biosynthesis; chorismate biosynthesis; chorismate from D-erythrose 4-phosphate and phosphoenolpyruvate: step 2/7.</text>
</comment>
<dbReference type="PIRSF" id="PIRSF001455">
    <property type="entry name" value="DHQ_synth"/>
    <property type="match status" value="1"/>
</dbReference>
<dbReference type="SUPFAM" id="SSF56796">
    <property type="entry name" value="Dehydroquinate synthase-like"/>
    <property type="match status" value="1"/>
</dbReference>
<evidence type="ECO:0000256" key="9">
    <source>
        <dbReference type="ARBA" id="ARBA00022605"/>
    </source>
</evidence>
<dbReference type="PANTHER" id="PTHR43622">
    <property type="entry name" value="3-DEHYDROQUINATE SYNTHASE"/>
    <property type="match status" value="1"/>
</dbReference>
<dbReference type="CDD" id="cd08195">
    <property type="entry name" value="DHQS"/>
    <property type="match status" value="1"/>
</dbReference>
<dbReference type="EMBL" id="JBFMIA010000001">
    <property type="protein sequence ID" value="MEW9500209.1"/>
    <property type="molecule type" value="Genomic_DNA"/>
</dbReference>
<keyword evidence="9 17" id="KW-0028">Amino-acid biosynthesis</keyword>
<dbReference type="RefSeq" id="WP_367777494.1">
    <property type="nucleotide sequence ID" value="NZ_JBFMIA010000001.1"/>
</dbReference>
<dbReference type="PANTHER" id="PTHR43622:SF7">
    <property type="entry name" value="3-DEHYDROQUINATE SYNTHASE, CHLOROPLASTIC"/>
    <property type="match status" value="1"/>
</dbReference>
<dbReference type="Pfam" id="PF01761">
    <property type="entry name" value="DHQ_synthase"/>
    <property type="match status" value="1"/>
</dbReference>
<dbReference type="Proteomes" id="UP001556040">
    <property type="component" value="Unassembled WGS sequence"/>
</dbReference>
<proteinExistence type="inferred from homology"/>
<feature type="binding site" evidence="17">
    <location>
        <begin position="169"/>
        <end position="172"/>
    </location>
    <ligand>
        <name>NAD(+)</name>
        <dbReference type="ChEBI" id="CHEBI:57540"/>
    </ligand>
</feature>
<keyword evidence="10 17" id="KW-0479">Metal-binding</keyword>
<evidence type="ECO:0000313" key="21">
    <source>
        <dbReference type="Proteomes" id="UP001556040"/>
    </source>
</evidence>
<dbReference type="NCBIfam" id="TIGR01357">
    <property type="entry name" value="aroB"/>
    <property type="match status" value="1"/>
</dbReference>
<keyword evidence="14 17" id="KW-0057">Aromatic amino acid biosynthesis</keyword>
<comment type="cofactor">
    <cofactor evidence="17">
        <name>Co(2+)</name>
        <dbReference type="ChEBI" id="CHEBI:48828"/>
    </cofactor>
    <cofactor evidence="17">
        <name>Zn(2+)</name>
        <dbReference type="ChEBI" id="CHEBI:29105"/>
    </cofactor>
    <text evidence="17">Binds 1 divalent metal cation per subunit. Can use either Co(2+) or Zn(2+).</text>
</comment>
<comment type="similarity">
    <text evidence="5 17">Belongs to the sugar phosphate cyclases superfamily. Dehydroquinate synthase family.</text>
</comment>
<feature type="domain" description="3-dehydroquinate synthase N-terminal" evidence="18">
    <location>
        <begin position="69"/>
        <end position="179"/>
    </location>
</feature>
<evidence type="ECO:0000256" key="12">
    <source>
        <dbReference type="ARBA" id="ARBA00022833"/>
    </source>
</evidence>
<name>A0ABV3PZU3_9BACL</name>
<feature type="binding site" evidence="17">
    <location>
        <position position="151"/>
    </location>
    <ligand>
        <name>NAD(+)</name>
        <dbReference type="ChEBI" id="CHEBI:57540"/>
    </ligand>
</feature>
<feature type="binding site" evidence="17">
    <location>
        <position position="264"/>
    </location>
    <ligand>
        <name>Zn(2+)</name>
        <dbReference type="ChEBI" id="CHEBI:29105"/>
    </ligand>
</feature>
<dbReference type="Gene3D" id="3.40.50.1970">
    <property type="match status" value="1"/>
</dbReference>
<gene>
    <name evidence="17 20" type="primary">aroB</name>
    <name evidence="20" type="ORF">AB1471_00165</name>
</gene>
<evidence type="ECO:0000256" key="8">
    <source>
        <dbReference type="ARBA" id="ARBA00022490"/>
    </source>
</evidence>
<organism evidence="20 21">
    <name type="scientific">Jeotgalibacillus marinus</name>
    <dbReference type="NCBI Taxonomy" id="86667"/>
    <lineage>
        <taxon>Bacteria</taxon>
        <taxon>Bacillati</taxon>
        <taxon>Bacillota</taxon>
        <taxon>Bacilli</taxon>
        <taxon>Bacillales</taxon>
        <taxon>Caryophanaceae</taxon>
        <taxon>Jeotgalibacillus</taxon>
    </lineage>
</organism>
<feature type="domain" description="3-dehydroquinate synthase C-terminal" evidence="19">
    <location>
        <begin position="181"/>
        <end position="324"/>
    </location>
</feature>
<evidence type="ECO:0000256" key="15">
    <source>
        <dbReference type="ARBA" id="ARBA00023239"/>
    </source>
</evidence>
<keyword evidence="21" id="KW-1185">Reference proteome</keyword>
<comment type="function">
    <text evidence="17">Catalyzes the conversion of 3-deoxy-D-arabino-heptulosonate 7-phosphate (DAHP) to dehydroquinate (DHQ).</text>
</comment>
<evidence type="ECO:0000256" key="1">
    <source>
        <dbReference type="ARBA" id="ARBA00001393"/>
    </source>
</evidence>
<comment type="caution">
    <text evidence="20">The sequence shown here is derived from an EMBL/GenBank/DDBJ whole genome shotgun (WGS) entry which is preliminary data.</text>
</comment>
<evidence type="ECO:0000256" key="4">
    <source>
        <dbReference type="ARBA" id="ARBA00004661"/>
    </source>
</evidence>
<evidence type="ECO:0000256" key="14">
    <source>
        <dbReference type="ARBA" id="ARBA00023141"/>
    </source>
</evidence>
<protein>
    <recommendedName>
        <fullName evidence="7 17">3-dehydroquinate synthase</fullName>
        <shortName evidence="17">DHQS</shortName>
        <ecNumber evidence="6 17">4.2.3.4</ecNumber>
    </recommendedName>
</protein>
<evidence type="ECO:0000256" key="17">
    <source>
        <dbReference type="HAMAP-Rule" id="MF_00110"/>
    </source>
</evidence>
<dbReference type="HAMAP" id="MF_00110">
    <property type="entry name" value="DHQ_synthase"/>
    <property type="match status" value="1"/>
</dbReference>
<dbReference type="InterPro" id="IPR030960">
    <property type="entry name" value="DHQS/DOIS_N"/>
</dbReference>
<feature type="binding site" evidence="17">
    <location>
        <begin position="130"/>
        <end position="131"/>
    </location>
    <ligand>
        <name>NAD(+)</name>
        <dbReference type="ChEBI" id="CHEBI:57540"/>
    </ligand>
</feature>
<evidence type="ECO:0000256" key="5">
    <source>
        <dbReference type="ARBA" id="ARBA00005412"/>
    </source>
</evidence>
<evidence type="ECO:0000259" key="19">
    <source>
        <dbReference type="Pfam" id="PF24621"/>
    </source>
</evidence>
<feature type="binding site" evidence="17">
    <location>
        <begin position="106"/>
        <end position="110"/>
    </location>
    <ligand>
        <name>NAD(+)</name>
        <dbReference type="ChEBI" id="CHEBI:57540"/>
    </ligand>
</feature>
<evidence type="ECO:0000256" key="13">
    <source>
        <dbReference type="ARBA" id="ARBA00023027"/>
    </source>
</evidence>
<dbReference type="InterPro" id="IPR050071">
    <property type="entry name" value="Dehydroquinate_synthase"/>
</dbReference>
<evidence type="ECO:0000256" key="11">
    <source>
        <dbReference type="ARBA" id="ARBA00022741"/>
    </source>
</evidence>
<accession>A0ABV3PZU3</accession>
<dbReference type="GO" id="GO:0003856">
    <property type="term" value="F:3-dehydroquinate synthase activity"/>
    <property type="evidence" value="ECO:0007669"/>
    <property type="project" value="UniProtKB-EC"/>
</dbReference>
<keyword evidence="8 17" id="KW-0963">Cytoplasm</keyword>
<evidence type="ECO:0000256" key="7">
    <source>
        <dbReference type="ARBA" id="ARBA00017684"/>
    </source>
</evidence>
<keyword evidence="15 17" id="KW-0456">Lyase</keyword>
<dbReference type="InterPro" id="IPR056179">
    <property type="entry name" value="DHQS_C"/>
</dbReference>
<evidence type="ECO:0000259" key="18">
    <source>
        <dbReference type="Pfam" id="PF01761"/>
    </source>
</evidence>
<reference evidence="20 21" key="1">
    <citation type="journal article" date="1979" name="Int. J. Syst. Evol. Microbiol.">
        <title>Bacillus globisporus subsp. marinus subsp. nov.</title>
        <authorList>
            <person name="Liu H."/>
        </authorList>
    </citation>
    <scope>NUCLEOTIDE SEQUENCE [LARGE SCALE GENOMIC DNA]</scope>
    <source>
        <strain evidence="20 21">DSM 1297</strain>
    </source>
</reference>
<comment type="caution">
    <text evidence="17">Lacks conserved residue(s) required for the propagation of feature annotation.</text>
</comment>
<sequence length="360" mass="39890">METVQVKTKDVTYEVVLGEGAIGTLPQVVDALSPSVTSVFYLIDETVYEKFESIIKAFAPKHKRIFWHVLPAGEKVKTFEVYQEVLGAALNAGLDRQSLIIACGGGATGDLAGFVAATYMRGIRFIQLPTTILAHDSAVGGKVAINHPLGKNMVGSFHQPTAVIYDIDFLKTLPACEIRSGFTEVIKHAMIADDSFLVELMQSINTLEEIDPTYLSRCLKRGIEIKASIVEQDERELGIRAYLNFGHTYGHAIEAWAGYGKWSHGEAVMVGIIYALLISKELNNIPFNIHSFINWVKKLGYEVSPPDDASFDELATLMLKDKKTIAQEIRLVILKSIGIPSLQKVTIEQLKEIDHIIRKM</sequence>